<reference evidence="2 3" key="1">
    <citation type="submission" date="2019-03" db="EMBL/GenBank/DDBJ databases">
        <title>Deep-cultivation of Planctomycetes and their phenomic and genomic characterization uncovers novel biology.</title>
        <authorList>
            <person name="Wiegand S."/>
            <person name="Jogler M."/>
            <person name="Boedeker C."/>
            <person name="Pinto D."/>
            <person name="Vollmers J."/>
            <person name="Rivas-Marin E."/>
            <person name="Kohn T."/>
            <person name="Peeters S.H."/>
            <person name="Heuer A."/>
            <person name="Rast P."/>
            <person name="Oberbeckmann S."/>
            <person name="Bunk B."/>
            <person name="Jeske O."/>
            <person name="Meyerdierks A."/>
            <person name="Storesund J.E."/>
            <person name="Kallscheuer N."/>
            <person name="Luecker S."/>
            <person name="Lage O.M."/>
            <person name="Pohl T."/>
            <person name="Merkel B.J."/>
            <person name="Hornburger P."/>
            <person name="Mueller R.-W."/>
            <person name="Bruemmer F."/>
            <person name="Labrenz M."/>
            <person name="Spormann A.M."/>
            <person name="Op den Camp H."/>
            <person name="Overmann J."/>
            <person name="Amann R."/>
            <person name="Jetten M.S.M."/>
            <person name="Mascher T."/>
            <person name="Medema M.H."/>
            <person name="Devos D.P."/>
            <person name="Kaster A.-K."/>
            <person name="Ovreas L."/>
            <person name="Rohde M."/>
            <person name="Galperin M.Y."/>
            <person name="Jogler C."/>
        </authorList>
    </citation>
    <scope>NUCLEOTIDE SEQUENCE [LARGE SCALE GENOMIC DNA]</scope>
    <source>
        <strain evidence="2 3">Enr10</strain>
    </source>
</reference>
<sequence length="177" mass="19305">MATHDRTRLVCRLLYVGSVLAIWLVPLLLLLVWFFADQIAVANRYVPQSAVSFPLTVFKKGGMVLLTALVTAPIYWGLFALRRFLSACCNEEYLTAQNSHNLKRFACGFLGTALLSPLSGVVMSVLLTLDNPPGQKMLVISISSTQITMAAVGCLLLVVASLLQRASLIAEEHAQII</sequence>
<feature type="transmembrane region" description="Helical" evidence="1">
    <location>
        <begin position="105"/>
        <end position="126"/>
    </location>
</feature>
<dbReference type="AlphaFoldDB" id="A0A517QC26"/>
<dbReference type="InterPro" id="IPR021354">
    <property type="entry name" value="DUF2975"/>
</dbReference>
<evidence type="ECO:0000313" key="2">
    <source>
        <dbReference type="EMBL" id="QDT29180.1"/>
    </source>
</evidence>
<feature type="transmembrane region" description="Helical" evidence="1">
    <location>
        <begin position="12"/>
        <end position="36"/>
    </location>
</feature>
<evidence type="ECO:0008006" key="4">
    <source>
        <dbReference type="Google" id="ProtNLM"/>
    </source>
</evidence>
<organism evidence="2 3">
    <name type="scientific">Gimesia panareensis</name>
    <dbReference type="NCBI Taxonomy" id="2527978"/>
    <lineage>
        <taxon>Bacteria</taxon>
        <taxon>Pseudomonadati</taxon>
        <taxon>Planctomycetota</taxon>
        <taxon>Planctomycetia</taxon>
        <taxon>Planctomycetales</taxon>
        <taxon>Planctomycetaceae</taxon>
        <taxon>Gimesia</taxon>
    </lineage>
</organism>
<dbReference type="RefSeq" id="WP_145451382.1">
    <property type="nucleotide sequence ID" value="NZ_CP037421.1"/>
</dbReference>
<name>A0A517QC26_9PLAN</name>
<feature type="transmembrane region" description="Helical" evidence="1">
    <location>
        <begin position="138"/>
        <end position="163"/>
    </location>
</feature>
<keyword evidence="1" id="KW-1133">Transmembrane helix</keyword>
<keyword evidence="1" id="KW-0812">Transmembrane</keyword>
<evidence type="ECO:0000256" key="1">
    <source>
        <dbReference type="SAM" id="Phobius"/>
    </source>
</evidence>
<proteinExistence type="predicted"/>
<keyword evidence="3" id="KW-1185">Reference proteome</keyword>
<keyword evidence="1" id="KW-0472">Membrane</keyword>
<dbReference type="Pfam" id="PF11188">
    <property type="entry name" value="DUF2975"/>
    <property type="match status" value="1"/>
</dbReference>
<feature type="transmembrane region" description="Helical" evidence="1">
    <location>
        <begin position="63"/>
        <end position="85"/>
    </location>
</feature>
<gene>
    <name evidence="2" type="ORF">Enr10x_45290</name>
</gene>
<evidence type="ECO:0000313" key="3">
    <source>
        <dbReference type="Proteomes" id="UP000315647"/>
    </source>
</evidence>
<dbReference type="EMBL" id="CP037421">
    <property type="protein sequence ID" value="QDT29180.1"/>
    <property type="molecule type" value="Genomic_DNA"/>
</dbReference>
<protein>
    <recommendedName>
        <fullName evidence="4">DUF2975 domain-containing protein</fullName>
    </recommendedName>
</protein>
<dbReference type="Proteomes" id="UP000315647">
    <property type="component" value="Chromosome"/>
</dbReference>
<accession>A0A517QC26</accession>